<evidence type="ECO:0000256" key="1">
    <source>
        <dbReference type="PROSITE-ProRule" id="PRU01011"/>
    </source>
</evidence>
<dbReference type="SMART" id="SM00120">
    <property type="entry name" value="HX"/>
    <property type="match status" value="2"/>
</dbReference>
<keyword evidence="2" id="KW-0472">Membrane</keyword>
<reference evidence="3" key="1">
    <citation type="submission" date="2012-09" db="EMBL/GenBank/DDBJ databases">
        <authorList>
            <person name="Martin A.A."/>
        </authorList>
    </citation>
    <scope>NUCLEOTIDE SEQUENCE</scope>
</reference>
<keyword evidence="2" id="KW-0812">Transmembrane</keyword>
<dbReference type="SUPFAM" id="SSF50923">
    <property type="entry name" value="Hemopexin-like domain"/>
    <property type="match status" value="1"/>
</dbReference>
<keyword evidence="2" id="KW-1133">Transmembrane helix</keyword>
<sequence length="202" mass="23946">MYSKDDNHNAATSLAKHVNTSIRYRKKTKSRFNTFPATHISGRNFWIFSERSQVQGPQPLTNLGLPETLLRVRLAYQWHYFDPPATYLWSEHEYWKLDVRIRKVEDSYARFISLNWKHVPQGSTAAFSWRKELYFMQGDMVFRMNTSDYRLPISRGFPIPISEFWPFCERERQSARLTAEQTNYAQTLSFFTVIILVLAFSP</sequence>
<accession>A0A0K0DKB5</accession>
<dbReference type="InterPro" id="IPR036375">
    <property type="entry name" value="Hemopexin-like_dom_sf"/>
</dbReference>
<evidence type="ECO:0000256" key="2">
    <source>
        <dbReference type="SAM" id="Phobius"/>
    </source>
</evidence>
<organism evidence="3 4">
    <name type="scientific">Angiostrongylus cantonensis</name>
    <name type="common">Rat lungworm</name>
    <dbReference type="NCBI Taxonomy" id="6313"/>
    <lineage>
        <taxon>Eukaryota</taxon>
        <taxon>Metazoa</taxon>
        <taxon>Ecdysozoa</taxon>
        <taxon>Nematoda</taxon>
        <taxon>Chromadorea</taxon>
        <taxon>Rhabditida</taxon>
        <taxon>Rhabditina</taxon>
        <taxon>Rhabditomorpha</taxon>
        <taxon>Strongyloidea</taxon>
        <taxon>Metastrongylidae</taxon>
        <taxon>Angiostrongylus</taxon>
    </lineage>
</organism>
<evidence type="ECO:0000313" key="3">
    <source>
        <dbReference type="Proteomes" id="UP000035642"/>
    </source>
</evidence>
<dbReference type="PROSITE" id="PS51642">
    <property type="entry name" value="HEMOPEXIN_2"/>
    <property type="match status" value="1"/>
</dbReference>
<feature type="transmembrane region" description="Helical" evidence="2">
    <location>
        <begin position="184"/>
        <end position="201"/>
    </location>
</feature>
<proteinExistence type="predicted"/>
<dbReference type="Gene3D" id="2.110.10.10">
    <property type="entry name" value="Hemopexin-like domain"/>
    <property type="match status" value="1"/>
</dbReference>
<keyword evidence="3" id="KW-1185">Reference proteome</keyword>
<dbReference type="Pfam" id="PF00045">
    <property type="entry name" value="Hemopexin"/>
    <property type="match status" value="1"/>
</dbReference>
<name>A0A0K0DKB5_ANGCA</name>
<reference evidence="4" key="2">
    <citation type="submission" date="2017-02" db="UniProtKB">
        <authorList>
            <consortium name="WormBaseParasite"/>
        </authorList>
    </citation>
    <scope>IDENTIFICATION</scope>
</reference>
<feature type="repeat" description="Hemopexin" evidence="1">
    <location>
        <begin position="120"/>
        <end position="168"/>
    </location>
</feature>
<dbReference type="STRING" id="6313.A0A0K0DKB5"/>
<dbReference type="InterPro" id="IPR018487">
    <property type="entry name" value="Hemopexin-like_repeat"/>
</dbReference>
<dbReference type="WBParaSite" id="ACAC_0001194001-mRNA-1">
    <property type="protein sequence ID" value="ACAC_0001194001-mRNA-1"/>
    <property type="gene ID" value="ACAC_0001194001"/>
</dbReference>
<evidence type="ECO:0000313" key="4">
    <source>
        <dbReference type="WBParaSite" id="ACAC_0001194001-mRNA-1"/>
    </source>
</evidence>
<dbReference type="Proteomes" id="UP000035642">
    <property type="component" value="Unassembled WGS sequence"/>
</dbReference>
<protein>
    <submittedName>
        <fullName evidence="4">Neur_chan_LBD domain-containing protein</fullName>
    </submittedName>
</protein>
<dbReference type="AlphaFoldDB" id="A0A0K0DKB5"/>